<dbReference type="Gene3D" id="3.90.850.10">
    <property type="entry name" value="Fumarylacetoacetase-like, C-terminal domain"/>
    <property type="match status" value="1"/>
</dbReference>
<comment type="caution">
    <text evidence="4">The sequence shown here is derived from an EMBL/GenBank/DDBJ whole genome shotgun (WGS) entry which is preliminary data.</text>
</comment>
<dbReference type="SUPFAM" id="SSF56529">
    <property type="entry name" value="FAH"/>
    <property type="match status" value="1"/>
</dbReference>
<feature type="domain" description="Fumarylacetoacetase-like C-terminal" evidence="3">
    <location>
        <begin position="33"/>
        <end position="211"/>
    </location>
</feature>
<dbReference type="InterPro" id="IPR011234">
    <property type="entry name" value="Fumarylacetoacetase-like_C"/>
</dbReference>
<dbReference type="EMBL" id="JADGIZ020000002">
    <property type="protein sequence ID" value="KAL2919591.1"/>
    <property type="molecule type" value="Genomic_DNA"/>
</dbReference>
<proteinExistence type="inferred from homology"/>
<dbReference type="PANTHER" id="PTHR11820">
    <property type="entry name" value="ACYLPYRUVASE"/>
    <property type="match status" value="1"/>
</dbReference>
<sequence>MASFVKTGRKIVAIGWNYSCGPLCSVSGAKPLLKHAKELNSPLPEKPLFFLKPTSSYLQQPGAIEVPEGTVVHHEIELGVVIGKTGRNIPQSAANSFISGYVLALDMTARNLQFEAKDKGHPWTVAKGFDTFTPVGDFIPPSKIKDYNNLQLTLKVDGKVTQDGSTSEMIFRIPKLISFVSSVMRLEEGDVILTGTPEGVGPVVPGQIVEGTLADGTTKETISSFRFPVVGRPAFDSDQ</sequence>
<evidence type="ECO:0000259" key="3">
    <source>
        <dbReference type="Pfam" id="PF01557"/>
    </source>
</evidence>
<name>A0ABR4NJG0_9FUNG</name>
<dbReference type="InterPro" id="IPR036663">
    <property type="entry name" value="Fumarylacetoacetase_C_sf"/>
</dbReference>
<protein>
    <recommendedName>
        <fullName evidence="3">Fumarylacetoacetase-like C-terminal domain-containing protein</fullName>
    </recommendedName>
</protein>
<evidence type="ECO:0000313" key="4">
    <source>
        <dbReference type="EMBL" id="KAL2919591.1"/>
    </source>
</evidence>
<evidence type="ECO:0000256" key="1">
    <source>
        <dbReference type="ARBA" id="ARBA00010211"/>
    </source>
</evidence>
<dbReference type="Pfam" id="PF01557">
    <property type="entry name" value="FAA_hydrolase"/>
    <property type="match status" value="1"/>
</dbReference>
<keyword evidence="5" id="KW-1185">Reference proteome</keyword>
<evidence type="ECO:0000256" key="2">
    <source>
        <dbReference type="ARBA" id="ARBA00022723"/>
    </source>
</evidence>
<accession>A0ABR4NJG0</accession>
<dbReference type="PANTHER" id="PTHR11820:SF7">
    <property type="entry name" value="ACYLPYRUVASE FAHD1, MITOCHONDRIAL"/>
    <property type="match status" value="1"/>
</dbReference>
<keyword evidence="2" id="KW-0479">Metal-binding</keyword>
<evidence type="ECO:0000313" key="5">
    <source>
        <dbReference type="Proteomes" id="UP001527925"/>
    </source>
</evidence>
<gene>
    <name evidence="4" type="ORF">HK105_200503</name>
</gene>
<organism evidence="4 5">
    <name type="scientific">Polyrhizophydium stewartii</name>
    <dbReference type="NCBI Taxonomy" id="2732419"/>
    <lineage>
        <taxon>Eukaryota</taxon>
        <taxon>Fungi</taxon>
        <taxon>Fungi incertae sedis</taxon>
        <taxon>Chytridiomycota</taxon>
        <taxon>Chytridiomycota incertae sedis</taxon>
        <taxon>Chytridiomycetes</taxon>
        <taxon>Rhizophydiales</taxon>
        <taxon>Rhizophydiales incertae sedis</taxon>
        <taxon>Polyrhizophydium</taxon>
    </lineage>
</organism>
<dbReference type="Proteomes" id="UP001527925">
    <property type="component" value="Unassembled WGS sequence"/>
</dbReference>
<reference evidence="4 5" key="1">
    <citation type="submission" date="2023-09" db="EMBL/GenBank/DDBJ databases">
        <title>Pangenome analysis of Batrachochytrium dendrobatidis and related Chytrids.</title>
        <authorList>
            <person name="Yacoub M.N."/>
            <person name="Stajich J.E."/>
            <person name="James T.Y."/>
        </authorList>
    </citation>
    <scope>NUCLEOTIDE SEQUENCE [LARGE SCALE GENOMIC DNA]</scope>
    <source>
        <strain evidence="4 5">JEL0888</strain>
    </source>
</reference>
<comment type="similarity">
    <text evidence="1">Belongs to the FAH family.</text>
</comment>